<comment type="caution">
    <text evidence="2">The sequence shown here is derived from an EMBL/GenBank/DDBJ whole genome shotgun (WGS) entry which is preliminary data.</text>
</comment>
<gene>
    <name evidence="2" type="ORF">FA13DRAFT_68852</name>
</gene>
<organism evidence="2 3">
    <name type="scientific">Coprinellus micaceus</name>
    <name type="common">Glistening ink-cap mushroom</name>
    <name type="synonym">Coprinus micaceus</name>
    <dbReference type="NCBI Taxonomy" id="71717"/>
    <lineage>
        <taxon>Eukaryota</taxon>
        <taxon>Fungi</taxon>
        <taxon>Dikarya</taxon>
        <taxon>Basidiomycota</taxon>
        <taxon>Agaricomycotina</taxon>
        <taxon>Agaricomycetes</taxon>
        <taxon>Agaricomycetidae</taxon>
        <taxon>Agaricales</taxon>
        <taxon>Agaricineae</taxon>
        <taxon>Psathyrellaceae</taxon>
        <taxon>Coprinellus</taxon>
    </lineage>
</organism>
<feature type="compositionally biased region" description="Polar residues" evidence="1">
    <location>
        <begin position="42"/>
        <end position="56"/>
    </location>
</feature>
<dbReference type="AlphaFoldDB" id="A0A4Y7TIX9"/>
<evidence type="ECO:0000313" key="3">
    <source>
        <dbReference type="Proteomes" id="UP000298030"/>
    </source>
</evidence>
<keyword evidence="3" id="KW-1185">Reference proteome</keyword>
<dbReference type="EMBL" id="QPFP01000010">
    <property type="protein sequence ID" value="TEB34135.1"/>
    <property type="molecule type" value="Genomic_DNA"/>
</dbReference>
<reference evidence="2 3" key="1">
    <citation type="journal article" date="2019" name="Nat. Ecol. Evol.">
        <title>Megaphylogeny resolves global patterns of mushroom evolution.</title>
        <authorList>
            <person name="Varga T."/>
            <person name="Krizsan K."/>
            <person name="Foldi C."/>
            <person name="Dima B."/>
            <person name="Sanchez-Garcia M."/>
            <person name="Sanchez-Ramirez S."/>
            <person name="Szollosi G.J."/>
            <person name="Szarkandi J.G."/>
            <person name="Papp V."/>
            <person name="Albert L."/>
            <person name="Andreopoulos W."/>
            <person name="Angelini C."/>
            <person name="Antonin V."/>
            <person name="Barry K.W."/>
            <person name="Bougher N.L."/>
            <person name="Buchanan P."/>
            <person name="Buyck B."/>
            <person name="Bense V."/>
            <person name="Catcheside P."/>
            <person name="Chovatia M."/>
            <person name="Cooper J."/>
            <person name="Damon W."/>
            <person name="Desjardin D."/>
            <person name="Finy P."/>
            <person name="Geml J."/>
            <person name="Haridas S."/>
            <person name="Hughes K."/>
            <person name="Justo A."/>
            <person name="Karasinski D."/>
            <person name="Kautmanova I."/>
            <person name="Kiss B."/>
            <person name="Kocsube S."/>
            <person name="Kotiranta H."/>
            <person name="LaButti K.M."/>
            <person name="Lechner B.E."/>
            <person name="Liimatainen K."/>
            <person name="Lipzen A."/>
            <person name="Lukacs Z."/>
            <person name="Mihaltcheva S."/>
            <person name="Morgado L.N."/>
            <person name="Niskanen T."/>
            <person name="Noordeloos M.E."/>
            <person name="Ohm R.A."/>
            <person name="Ortiz-Santana B."/>
            <person name="Ovrebo C."/>
            <person name="Racz N."/>
            <person name="Riley R."/>
            <person name="Savchenko A."/>
            <person name="Shiryaev A."/>
            <person name="Soop K."/>
            <person name="Spirin V."/>
            <person name="Szebenyi C."/>
            <person name="Tomsovsky M."/>
            <person name="Tulloss R.E."/>
            <person name="Uehling J."/>
            <person name="Grigoriev I.V."/>
            <person name="Vagvolgyi C."/>
            <person name="Papp T."/>
            <person name="Martin F.M."/>
            <person name="Miettinen O."/>
            <person name="Hibbett D.S."/>
            <person name="Nagy L.G."/>
        </authorList>
    </citation>
    <scope>NUCLEOTIDE SEQUENCE [LARGE SCALE GENOMIC DNA]</scope>
    <source>
        <strain evidence="2 3">FP101781</strain>
    </source>
</reference>
<protein>
    <submittedName>
        <fullName evidence="2">Uncharacterized protein</fullName>
    </submittedName>
</protein>
<sequence length="73" mass="7949">MAVAPWTGGSMLAATTNARAVSCVLKVTKTWRSSIRVVDTTSLPRTESTLQSSTKSRIPAERYRSPVKRRSGP</sequence>
<feature type="region of interest" description="Disordered" evidence="1">
    <location>
        <begin position="42"/>
        <end position="73"/>
    </location>
</feature>
<name>A0A4Y7TIX9_COPMI</name>
<evidence type="ECO:0000256" key="1">
    <source>
        <dbReference type="SAM" id="MobiDB-lite"/>
    </source>
</evidence>
<dbReference type="Proteomes" id="UP000298030">
    <property type="component" value="Unassembled WGS sequence"/>
</dbReference>
<accession>A0A4Y7TIX9</accession>
<evidence type="ECO:0000313" key="2">
    <source>
        <dbReference type="EMBL" id="TEB34135.1"/>
    </source>
</evidence>
<proteinExistence type="predicted"/>